<keyword evidence="2 6" id="KW-1003">Cell membrane</keyword>
<keyword evidence="4 6" id="KW-1133">Transmembrane helix</keyword>
<dbReference type="InterPro" id="IPR032816">
    <property type="entry name" value="VTT_dom"/>
</dbReference>
<feature type="domain" description="VTT" evidence="7">
    <location>
        <begin position="44"/>
        <end position="161"/>
    </location>
</feature>
<dbReference type="PANTHER" id="PTHR12677:SF55">
    <property type="entry name" value="UNDECAPRENYL PHOSPHATE TRANSPORTER SAOUHSC_00901-RELATED"/>
    <property type="match status" value="1"/>
</dbReference>
<keyword evidence="3 6" id="KW-0812">Transmembrane</keyword>
<evidence type="ECO:0000256" key="6">
    <source>
        <dbReference type="RuleBase" id="RU366058"/>
    </source>
</evidence>
<evidence type="ECO:0000313" key="9">
    <source>
        <dbReference type="Proteomes" id="UP000279029"/>
    </source>
</evidence>
<evidence type="ECO:0000259" key="7">
    <source>
        <dbReference type="Pfam" id="PF09335"/>
    </source>
</evidence>
<name>A0A3P7Q027_9FIRM</name>
<proteinExistence type="inferred from homology"/>
<evidence type="ECO:0000256" key="2">
    <source>
        <dbReference type="ARBA" id="ARBA00022475"/>
    </source>
</evidence>
<comment type="subcellular location">
    <subcellularLocation>
        <location evidence="1 6">Cell membrane</location>
        <topology evidence="1 6">Multi-pass membrane protein</topology>
    </subcellularLocation>
</comment>
<evidence type="ECO:0000256" key="5">
    <source>
        <dbReference type="ARBA" id="ARBA00023136"/>
    </source>
</evidence>
<dbReference type="RefSeq" id="WP_172596247.1">
    <property type="nucleotide sequence ID" value="NZ_LR130778.1"/>
</dbReference>
<reference evidence="8 9" key="1">
    <citation type="submission" date="2018-09" db="EMBL/GenBank/DDBJ databases">
        <authorList>
            <person name="Postec A."/>
        </authorList>
    </citation>
    <scope>NUCLEOTIDE SEQUENCE [LARGE SCALE GENOMIC DNA]</scope>
    <source>
        <strain evidence="8">70B-A</strain>
    </source>
</reference>
<feature type="transmembrane region" description="Helical" evidence="6">
    <location>
        <begin position="28"/>
        <end position="55"/>
    </location>
</feature>
<feature type="transmembrane region" description="Helical" evidence="6">
    <location>
        <begin position="62"/>
        <end position="80"/>
    </location>
</feature>
<dbReference type="Proteomes" id="UP000279029">
    <property type="component" value="Chromosome"/>
</dbReference>
<dbReference type="GO" id="GO:0005886">
    <property type="term" value="C:plasma membrane"/>
    <property type="evidence" value="ECO:0007669"/>
    <property type="project" value="UniProtKB-SubCell"/>
</dbReference>
<dbReference type="PANTHER" id="PTHR12677">
    <property type="entry name" value="GOLGI APPARATUS MEMBRANE PROTEIN TVP38-RELATED"/>
    <property type="match status" value="1"/>
</dbReference>
<keyword evidence="5 6" id="KW-0472">Membrane</keyword>
<protein>
    <recommendedName>
        <fullName evidence="6">TVP38/TMEM64 family membrane protein</fullName>
    </recommendedName>
</protein>
<feature type="transmembrane region" description="Helical" evidence="6">
    <location>
        <begin position="110"/>
        <end position="134"/>
    </location>
</feature>
<organism evidence="8 9">
    <name type="scientific">Petrocella atlantisensis</name>
    <dbReference type="NCBI Taxonomy" id="2173034"/>
    <lineage>
        <taxon>Bacteria</taxon>
        <taxon>Bacillati</taxon>
        <taxon>Bacillota</taxon>
        <taxon>Clostridia</taxon>
        <taxon>Lachnospirales</taxon>
        <taxon>Vallitaleaceae</taxon>
        <taxon>Petrocella</taxon>
    </lineage>
</organism>
<dbReference type="InterPro" id="IPR015414">
    <property type="entry name" value="TMEM64"/>
</dbReference>
<comment type="similarity">
    <text evidence="6">Belongs to the TVP38/TMEM64 family.</text>
</comment>
<gene>
    <name evidence="8" type="ORF">PATL70BA_2854</name>
</gene>
<evidence type="ECO:0000313" key="8">
    <source>
        <dbReference type="EMBL" id="VDN48761.1"/>
    </source>
</evidence>
<dbReference type="KEGG" id="cbar:PATL70BA_2854"/>
<accession>A0A3P7Q027</accession>
<feature type="transmembrane region" description="Helical" evidence="6">
    <location>
        <begin position="141"/>
        <end position="161"/>
    </location>
</feature>
<evidence type="ECO:0000256" key="1">
    <source>
        <dbReference type="ARBA" id="ARBA00004651"/>
    </source>
</evidence>
<dbReference type="Pfam" id="PF09335">
    <property type="entry name" value="VTT_dom"/>
    <property type="match status" value="1"/>
</dbReference>
<evidence type="ECO:0000256" key="3">
    <source>
        <dbReference type="ARBA" id="ARBA00022692"/>
    </source>
</evidence>
<sequence length="209" mass="24027">MDIDTVALTEQYELVLEFVARFAQYGPFAGILLAMVEAFFPPLPLVVFVTINVLAYGFWQGYLYSFIGTFIGSWLVFLIIRRFGHSRFSRLVHKSRRFDNLLHWIKEKGFVPIFVMLAFPFTPSIIVCGLAGLADVKKDEYFFALLFGKLVMVFSLSFIGYNVGSFISKPYKSILLILLTVVVSLVGKKIIALYEKKIEKKRFKKHRKV</sequence>
<feature type="transmembrane region" description="Helical" evidence="6">
    <location>
        <begin position="173"/>
        <end position="194"/>
    </location>
</feature>
<evidence type="ECO:0000256" key="4">
    <source>
        <dbReference type="ARBA" id="ARBA00022989"/>
    </source>
</evidence>
<dbReference type="EMBL" id="LR130778">
    <property type="protein sequence ID" value="VDN48761.1"/>
    <property type="molecule type" value="Genomic_DNA"/>
</dbReference>
<dbReference type="AlphaFoldDB" id="A0A3P7Q027"/>
<keyword evidence="9" id="KW-1185">Reference proteome</keyword>